<dbReference type="EMBL" id="DS027004">
    <property type="protein sequence ID" value="EAW14726.1"/>
    <property type="molecule type" value="Genomic_DNA"/>
</dbReference>
<dbReference type="InterPro" id="IPR045321">
    <property type="entry name" value="Cts1-like"/>
</dbReference>
<keyword evidence="9 25" id="KW-0732">Signal</keyword>
<evidence type="ECO:0000256" key="6">
    <source>
        <dbReference type="ARBA" id="ARBA00022512"/>
    </source>
</evidence>
<feature type="region of interest" description="Disordered" evidence="23">
    <location>
        <begin position="810"/>
        <end position="851"/>
    </location>
</feature>
<dbReference type="GeneID" id="4708670"/>
<dbReference type="InterPro" id="IPR001223">
    <property type="entry name" value="Glyco_hydro18_cat"/>
</dbReference>
<dbReference type="SUPFAM" id="SSF51445">
    <property type="entry name" value="(Trans)glycosidases"/>
    <property type="match status" value="1"/>
</dbReference>
<evidence type="ECO:0000256" key="18">
    <source>
        <dbReference type="ARBA" id="ARBA00024658"/>
    </source>
</evidence>
<dbReference type="Gene3D" id="3.20.20.80">
    <property type="entry name" value="Glycosidases"/>
    <property type="match status" value="1"/>
</dbReference>
<reference evidence="27 28" key="1">
    <citation type="journal article" date="2008" name="PLoS Genet.">
        <title>Genomic islands in the pathogenic filamentous fungus Aspergillus fumigatus.</title>
        <authorList>
            <person name="Fedorova N.D."/>
            <person name="Khaldi N."/>
            <person name="Joardar V.S."/>
            <person name="Maiti R."/>
            <person name="Amedeo P."/>
            <person name="Anderson M.J."/>
            <person name="Crabtree J."/>
            <person name="Silva J.C."/>
            <person name="Badger J.H."/>
            <person name="Albarraq A."/>
            <person name="Angiuoli S."/>
            <person name="Bussey H."/>
            <person name="Bowyer P."/>
            <person name="Cotty P.J."/>
            <person name="Dyer P.S."/>
            <person name="Egan A."/>
            <person name="Galens K."/>
            <person name="Fraser-Liggett C.M."/>
            <person name="Haas B.J."/>
            <person name="Inman J.M."/>
            <person name="Kent R."/>
            <person name="Lemieux S."/>
            <person name="Malavazi I."/>
            <person name="Orvis J."/>
            <person name="Roemer T."/>
            <person name="Ronning C.M."/>
            <person name="Sundaram J.P."/>
            <person name="Sutton G."/>
            <person name="Turner G."/>
            <person name="Venter J.C."/>
            <person name="White O.R."/>
            <person name="Whitty B.R."/>
            <person name="Youngman P."/>
            <person name="Wolfe K.H."/>
            <person name="Goldman G.H."/>
            <person name="Wortman J.R."/>
            <person name="Jiang B."/>
            <person name="Denning D.W."/>
            <person name="Nierman W.C."/>
        </authorList>
    </citation>
    <scope>NUCLEOTIDE SEQUENCE [LARGE SCALE GENOMIC DNA]</scope>
    <source>
        <strain evidence="28">ATCC 1007 / CBS 513.65 / DSM 816 / NCTC 3887 / NRRL 1</strain>
    </source>
</reference>
<dbReference type="InterPro" id="IPR017853">
    <property type="entry name" value="GH"/>
</dbReference>
<feature type="transmembrane region" description="Helical" evidence="24">
    <location>
        <begin position="921"/>
        <end position="941"/>
    </location>
</feature>
<dbReference type="VEuPathDB" id="FungiDB:ACLA_001370"/>
<dbReference type="Pfam" id="PF00704">
    <property type="entry name" value="Glyco_hydro_18"/>
    <property type="match status" value="1"/>
</dbReference>
<evidence type="ECO:0000259" key="26">
    <source>
        <dbReference type="PROSITE" id="PS51910"/>
    </source>
</evidence>
<dbReference type="GO" id="GO:0006032">
    <property type="term" value="P:chitin catabolic process"/>
    <property type="evidence" value="ECO:0007669"/>
    <property type="project" value="UniProtKB-KW"/>
</dbReference>
<gene>
    <name evidence="27" type="ORF">ACLA_001370</name>
</gene>
<keyword evidence="11" id="KW-0146">Chitin degradation</keyword>
<feature type="compositionally biased region" description="Low complexity" evidence="23">
    <location>
        <begin position="662"/>
        <end position="696"/>
    </location>
</feature>
<keyword evidence="6" id="KW-0134">Cell wall</keyword>
<dbReference type="PANTHER" id="PTHR45708:SF47">
    <property type="entry name" value="ENDOCHITINASE A"/>
    <property type="match status" value="1"/>
</dbReference>
<keyword evidence="17" id="KW-0624">Polysaccharide degradation</keyword>
<evidence type="ECO:0000256" key="16">
    <source>
        <dbReference type="ARBA" id="ARBA00023295"/>
    </source>
</evidence>
<protein>
    <recommendedName>
        <fullName evidence="20">Endochitinase A1</fullName>
        <ecNumber evidence="4">3.2.1.14</ecNumber>
    </recommendedName>
    <alternativeName>
        <fullName evidence="21">Chitinase A1</fullName>
    </alternativeName>
</protein>
<name>A1C4V8_ASPCL</name>
<dbReference type="GO" id="GO:0008061">
    <property type="term" value="F:chitin binding"/>
    <property type="evidence" value="ECO:0007669"/>
    <property type="project" value="UniProtKB-KW"/>
</dbReference>
<evidence type="ECO:0000256" key="14">
    <source>
        <dbReference type="ARBA" id="ARBA00023277"/>
    </source>
</evidence>
<dbReference type="OrthoDB" id="6020543at2759"/>
<evidence type="ECO:0000256" key="9">
    <source>
        <dbReference type="ARBA" id="ARBA00022729"/>
    </source>
</evidence>
<evidence type="ECO:0000256" key="7">
    <source>
        <dbReference type="ARBA" id="ARBA00022622"/>
    </source>
</evidence>
<evidence type="ECO:0000256" key="4">
    <source>
        <dbReference type="ARBA" id="ARBA00012729"/>
    </source>
</evidence>
<evidence type="ECO:0000313" key="28">
    <source>
        <dbReference type="Proteomes" id="UP000006701"/>
    </source>
</evidence>
<accession>A1C4V8</accession>
<comment type="catalytic activity">
    <reaction evidence="1">
        <text>Random endo-hydrolysis of N-acetyl-beta-D-glucosaminide (1-&gt;4)-beta-linkages in chitin and chitodextrins.</text>
        <dbReference type="EC" id="3.2.1.14"/>
    </reaction>
</comment>
<dbReference type="EC" id="3.2.1.14" evidence="4"/>
<evidence type="ECO:0000256" key="3">
    <source>
        <dbReference type="ARBA" id="ARBA00004609"/>
    </source>
</evidence>
<keyword evidence="24" id="KW-1133">Transmembrane helix</keyword>
<evidence type="ECO:0000256" key="24">
    <source>
        <dbReference type="SAM" id="Phobius"/>
    </source>
</evidence>
<keyword evidence="13" id="KW-0325">Glycoprotein</keyword>
<evidence type="ECO:0000256" key="8">
    <source>
        <dbReference type="ARBA" id="ARBA00022669"/>
    </source>
</evidence>
<dbReference type="InterPro" id="IPR050542">
    <property type="entry name" value="Glycosyl_Hydrlase18_Chitinase"/>
</dbReference>
<evidence type="ECO:0000256" key="2">
    <source>
        <dbReference type="ARBA" id="ARBA00004191"/>
    </source>
</evidence>
<feature type="signal peptide" evidence="25">
    <location>
        <begin position="1"/>
        <end position="22"/>
    </location>
</feature>
<keyword evidence="12 24" id="KW-0472">Membrane</keyword>
<dbReference type="AlphaFoldDB" id="A1C4V8"/>
<proteinExistence type="inferred from homology"/>
<dbReference type="FunFam" id="3.20.20.80:FF:000150">
    <property type="entry name" value="Class III chitinase ChiA1"/>
    <property type="match status" value="1"/>
</dbReference>
<keyword evidence="16 22" id="KW-0326">Glycosidase</keyword>
<evidence type="ECO:0000256" key="25">
    <source>
        <dbReference type="SAM" id="SignalP"/>
    </source>
</evidence>
<keyword evidence="24" id="KW-0812">Transmembrane</keyword>
<keyword evidence="15" id="KW-0449">Lipoprotein</keyword>
<keyword evidence="5" id="KW-1003">Cell membrane</keyword>
<evidence type="ECO:0000256" key="15">
    <source>
        <dbReference type="ARBA" id="ARBA00023288"/>
    </source>
</evidence>
<feature type="region of interest" description="Disordered" evidence="23">
    <location>
        <begin position="329"/>
        <end position="526"/>
    </location>
</feature>
<feature type="region of interest" description="Disordered" evidence="23">
    <location>
        <begin position="887"/>
        <end position="911"/>
    </location>
</feature>
<feature type="region of interest" description="Disordered" evidence="23">
    <location>
        <begin position="546"/>
        <end position="716"/>
    </location>
</feature>
<keyword evidence="6" id="KW-0964">Secreted</keyword>
<keyword evidence="7" id="KW-0336">GPI-anchor</keyword>
<evidence type="ECO:0000256" key="12">
    <source>
        <dbReference type="ARBA" id="ARBA00023136"/>
    </source>
</evidence>
<feature type="domain" description="GH18" evidence="26">
    <location>
        <begin position="29"/>
        <end position="331"/>
    </location>
</feature>
<dbReference type="GO" id="GO:0000272">
    <property type="term" value="P:polysaccharide catabolic process"/>
    <property type="evidence" value="ECO:0007669"/>
    <property type="project" value="UniProtKB-KW"/>
</dbReference>
<evidence type="ECO:0000256" key="5">
    <source>
        <dbReference type="ARBA" id="ARBA00022475"/>
    </source>
</evidence>
<dbReference type="GO" id="GO:0098552">
    <property type="term" value="C:side of membrane"/>
    <property type="evidence" value="ECO:0007669"/>
    <property type="project" value="UniProtKB-KW"/>
</dbReference>
<sequence length="942" mass="93031">MLSSKFSLIATAVAALASTVSAFDAASKSNVAIYYGQGSDQKRLSHFCQESSSDIINLGFINVFPDQGKAGWAGSNFGNQCDGTVYVVNGQTTQLLAGCHQLIEDIPLCQAAGKKVLLSLGGAYPATQKLLSQQSATDFADFLWGAFGPKVTTWSGPRPFGDVVVDGFDFDIEHNGDFGYATMVNHFRTRFAEFPSRRFYLSAAPQCLITDAQLGDAIAGSVFDFIWVQFYNTAACSASGSGFNFDAWVSYLQNTPNKNTKLYIGLPASASAANPGYYITPQQVQSLVSTYMARYPNNFGGVMLWEATASENNKINDRPYADIIKEVVRSCDPNPPATTTSTSTTPTPTSTTTSTTLTSSSPVSSTPVVSVTPSSSTPVPPVTSTTSTSAAASSTPAIPDTASSSVVVSSSSAVPGTPSPSSSPVGSSTPVVPGSSSSSFVASSSPVASSTPVAPGSASTGTGASSSAVATSTPVIPGASSSSPAASSAPVVPGSSSTGTGASSSAVATSTPVIPGSSSSAEAAPSSTPLITLTITVSPTPSTIPTASSSVIVPGNPSSSGGVPSGSPVRSSSASATAPASSSPVTSGQANPSSSAAVSNTSTTTTTTAAAESSSVPVSPGVPSVGSSGIPDASTGATTSQSSPAAPSGSNPTDVGSSHSQTAGPKTTTTAPAPTGTDKSSTVGSGSGSTTDAGVTPSITAVPTGTSSAVAPGSSSDVKTITTIIITSYIDICPTGFTTITTTYTTTYCPATNAATATATITNPPSGPGGSGVQTPAPTIPEGWTTTVTVCTQCAAQPTTVTLTLPVTTGTAGEGSTATHPSGVFPTGGAGGSSEEKEEVPPPAGGAASTQTQVVTVVHPTSGRPVILGTGGVRPSSTLAVKPSVKPLISSSSSSEPHVPTAPSNTQEGVSPMFTGAASRMAGMGHGVMVGAVLALSAFALM</sequence>
<comment type="subcellular location">
    <subcellularLocation>
        <location evidence="3">Cell membrane</location>
        <topology evidence="3">Lipid-anchor</topology>
        <topology evidence="3">GPI-anchor</topology>
    </subcellularLocation>
    <subcellularLocation>
        <location evidence="2">Secreted</location>
        <location evidence="2">Cell wall</location>
    </subcellularLocation>
</comment>
<comment type="similarity">
    <text evidence="19">Belongs to the glycosyl hydrolase 18 family. Chitinase class III subfamily.</text>
</comment>
<dbReference type="STRING" id="344612.A1C4V8"/>
<dbReference type="GO" id="GO:0005576">
    <property type="term" value="C:extracellular region"/>
    <property type="evidence" value="ECO:0007669"/>
    <property type="project" value="TreeGrafter"/>
</dbReference>
<evidence type="ECO:0000256" key="1">
    <source>
        <dbReference type="ARBA" id="ARBA00000822"/>
    </source>
</evidence>
<evidence type="ECO:0000256" key="11">
    <source>
        <dbReference type="ARBA" id="ARBA00023024"/>
    </source>
</evidence>
<evidence type="ECO:0000256" key="19">
    <source>
        <dbReference type="ARBA" id="ARBA00025727"/>
    </source>
</evidence>
<evidence type="ECO:0000256" key="10">
    <source>
        <dbReference type="ARBA" id="ARBA00022801"/>
    </source>
</evidence>
<feature type="compositionally biased region" description="Low complexity" evidence="23">
    <location>
        <begin position="810"/>
        <end position="819"/>
    </location>
</feature>
<dbReference type="OMA" id="NGPYIAM"/>
<evidence type="ECO:0000256" key="22">
    <source>
        <dbReference type="RuleBase" id="RU000489"/>
    </source>
</evidence>
<dbReference type="PROSITE" id="PS01095">
    <property type="entry name" value="GH18_1"/>
    <property type="match status" value="1"/>
</dbReference>
<dbReference type="GO" id="GO:0005886">
    <property type="term" value="C:plasma membrane"/>
    <property type="evidence" value="ECO:0007669"/>
    <property type="project" value="UniProtKB-SubCell"/>
</dbReference>
<organism evidence="27 28">
    <name type="scientific">Aspergillus clavatus (strain ATCC 1007 / CBS 513.65 / DSM 816 / NCTC 3887 / NRRL 1 / QM 1276 / 107)</name>
    <dbReference type="NCBI Taxonomy" id="344612"/>
    <lineage>
        <taxon>Eukaryota</taxon>
        <taxon>Fungi</taxon>
        <taxon>Dikarya</taxon>
        <taxon>Ascomycota</taxon>
        <taxon>Pezizomycotina</taxon>
        <taxon>Eurotiomycetes</taxon>
        <taxon>Eurotiomycetidae</taxon>
        <taxon>Eurotiales</taxon>
        <taxon>Aspergillaceae</taxon>
        <taxon>Aspergillus</taxon>
        <taxon>Aspergillus subgen. Fumigati</taxon>
    </lineage>
</organism>
<evidence type="ECO:0000313" key="27">
    <source>
        <dbReference type="EMBL" id="EAW14726.1"/>
    </source>
</evidence>
<evidence type="ECO:0000256" key="21">
    <source>
        <dbReference type="ARBA" id="ARBA00079787"/>
    </source>
</evidence>
<dbReference type="RefSeq" id="XP_001276152.1">
    <property type="nucleotide sequence ID" value="XM_001276151.1"/>
</dbReference>
<dbReference type="HOGENOM" id="CLU_009107_2_0_1"/>
<dbReference type="Proteomes" id="UP000006701">
    <property type="component" value="Unassembled WGS sequence"/>
</dbReference>
<keyword evidence="10 22" id="KW-0378">Hydrolase</keyword>
<dbReference type="PANTHER" id="PTHR45708">
    <property type="entry name" value="ENDOCHITINASE"/>
    <property type="match status" value="1"/>
</dbReference>
<evidence type="ECO:0000256" key="17">
    <source>
        <dbReference type="ARBA" id="ARBA00023326"/>
    </source>
</evidence>
<keyword evidence="14" id="KW-0119">Carbohydrate metabolism</keyword>
<dbReference type="GO" id="GO:0008843">
    <property type="term" value="F:endochitinase activity"/>
    <property type="evidence" value="ECO:0007669"/>
    <property type="project" value="UniProtKB-EC"/>
</dbReference>
<feature type="chain" id="PRO_5002633271" description="Endochitinase A1" evidence="25">
    <location>
        <begin position="23"/>
        <end position="942"/>
    </location>
</feature>
<keyword evidence="8" id="KW-0147">Chitin-binding</keyword>
<dbReference type="InterPro" id="IPR001579">
    <property type="entry name" value="Glyco_hydro_18_chit_AS"/>
</dbReference>
<dbReference type="PROSITE" id="PS51910">
    <property type="entry name" value="GH18_2"/>
    <property type="match status" value="1"/>
</dbReference>
<keyword evidence="28" id="KW-1185">Reference proteome</keyword>
<comment type="function">
    <text evidence="18">GPI-anchored chitinase involved in the degradation of chitin, a component of the cell walls of fungi and exoskeletal elements of some animals (including worms and arthropods). Required to reshape the cell wall at the sites where cell wall remodeling and/or cell wall maturation actively take place such as sites of conidia formation.</text>
</comment>
<evidence type="ECO:0000256" key="13">
    <source>
        <dbReference type="ARBA" id="ARBA00023180"/>
    </source>
</evidence>
<dbReference type="eggNOG" id="KOG4701">
    <property type="taxonomic scope" value="Eukaryota"/>
</dbReference>
<evidence type="ECO:0000256" key="23">
    <source>
        <dbReference type="SAM" id="MobiDB-lite"/>
    </source>
</evidence>
<feature type="compositionally biased region" description="Polar residues" evidence="23">
    <location>
        <begin position="697"/>
        <end position="716"/>
    </location>
</feature>
<dbReference type="KEGG" id="act:ACLA_001370"/>
<feature type="compositionally biased region" description="Low complexity" evidence="23">
    <location>
        <begin position="546"/>
        <end position="653"/>
    </location>
</feature>
<evidence type="ECO:0000256" key="20">
    <source>
        <dbReference type="ARBA" id="ARBA00071014"/>
    </source>
</evidence>
<feature type="compositionally biased region" description="Low complexity" evidence="23">
    <location>
        <begin position="337"/>
        <end position="526"/>
    </location>
</feature>
<dbReference type="CDD" id="cd02877">
    <property type="entry name" value="GH18_hevamine_XipI_class_III"/>
    <property type="match status" value="1"/>
</dbReference>